<evidence type="ECO:0000313" key="9">
    <source>
        <dbReference type="Proteomes" id="UP000077037"/>
    </source>
</evidence>
<dbReference type="PROSITE" id="PS00197">
    <property type="entry name" value="2FE2S_FER_1"/>
    <property type="match status" value="1"/>
</dbReference>
<evidence type="ECO:0000313" key="8">
    <source>
        <dbReference type="EMBL" id="SAI41872.1"/>
    </source>
</evidence>
<evidence type="ECO:0000256" key="4">
    <source>
        <dbReference type="ARBA" id="ARBA00023004"/>
    </source>
</evidence>
<evidence type="ECO:0000256" key="5">
    <source>
        <dbReference type="ARBA" id="ARBA00023014"/>
    </source>
</evidence>
<dbReference type="EMBL" id="FKBS01000017">
    <property type="protein sequence ID" value="SAI41872.1"/>
    <property type="molecule type" value="Genomic_DNA"/>
</dbReference>
<dbReference type="PROSITE" id="PS51318">
    <property type="entry name" value="TAT"/>
    <property type="match status" value="1"/>
</dbReference>
<evidence type="ECO:0000256" key="2">
    <source>
        <dbReference type="ARBA" id="ARBA00022723"/>
    </source>
</evidence>
<dbReference type="InterPro" id="IPR002888">
    <property type="entry name" value="2Fe-2S-bd"/>
</dbReference>
<dbReference type="Pfam" id="PF01799">
    <property type="entry name" value="Fer2_2"/>
    <property type="match status" value="1"/>
</dbReference>
<keyword evidence="3 8" id="KW-0560">Oxidoreductase</keyword>
<proteinExistence type="predicted"/>
<protein>
    <submittedName>
        <fullName evidence="8">Xanthine dehydrogenase</fullName>
        <ecNumber evidence="8">1.2.99.7</ecNumber>
    </submittedName>
</protein>
<dbReference type="InterPro" id="IPR012675">
    <property type="entry name" value="Beta-grasp_dom_sf"/>
</dbReference>
<dbReference type="FunFam" id="3.10.20.30:FF:000020">
    <property type="entry name" value="Xanthine dehydrogenase iron-sulfur subunit"/>
    <property type="match status" value="1"/>
</dbReference>
<keyword evidence="1" id="KW-0001">2Fe-2S</keyword>
<dbReference type="CDD" id="cd00207">
    <property type="entry name" value="fer2"/>
    <property type="match status" value="1"/>
</dbReference>
<organism evidence="8 9">
    <name type="scientific">Bordetella ansorpii</name>
    <dbReference type="NCBI Taxonomy" id="288768"/>
    <lineage>
        <taxon>Bacteria</taxon>
        <taxon>Pseudomonadati</taxon>
        <taxon>Pseudomonadota</taxon>
        <taxon>Betaproteobacteria</taxon>
        <taxon>Burkholderiales</taxon>
        <taxon>Alcaligenaceae</taxon>
        <taxon>Bordetella</taxon>
    </lineage>
</organism>
<dbReference type="InterPro" id="IPR001041">
    <property type="entry name" value="2Fe-2S_ferredoxin-type"/>
</dbReference>
<dbReference type="Gene3D" id="3.10.20.30">
    <property type="match status" value="1"/>
</dbReference>
<gene>
    <name evidence="8" type="primary">yagT_1</name>
    <name evidence="8" type="ORF">SAMEA1982600_03347</name>
</gene>
<dbReference type="GO" id="GO:0051537">
    <property type="term" value="F:2 iron, 2 sulfur cluster binding"/>
    <property type="evidence" value="ECO:0007669"/>
    <property type="project" value="UniProtKB-KW"/>
</dbReference>
<dbReference type="Gene3D" id="1.10.150.120">
    <property type="entry name" value="[2Fe-2S]-binding domain"/>
    <property type="match status" value="1"/>
</dbReference>
<dbReference type="Pfam" id="PF00111">
    <property type="entry name" value="Fer2"/>
    <property type="match status" value="1"/>
</dbReference>
<dbReference type="PANTHER" id="PTHR45331">
    <property type="entry name" value="OXIDOREDUCTASE, IRON-SULPHUR BINDING SUBUNIT-RELATED-RELATED"/>
    <property type="match status" value="1"/>
</dbReference>
<dbReference type="EC" id="1.2.99.7" evidence="8"/>
<dbReference type="SUPFAM" id="SSF47741">
    <property type="entry name" value="CO dehydrogenase ISP C-domain like"/>
    <property type="match status" value="1"/>
</dbReference>
<dbReference type="InterPro" id="IPR036884">
    <property type="entry name" value="2Fe-2S-bd_dom_sf"/>
</dbReference>
<dbReference type="OrthoDB" id="9179439at2"/>
<dbReference type="InterPro" id="IPR052914">
    <property type="entry name" value="Aldehyde_Oxdr_Iron-Sulfur"/>
</dbReference>
<dbReference type="InterPro" id="IPR006058">
    <property type="entry name" value="2Fe2S_fd_BS"/>
</dbReference>
<dbReference type="SUPFAM" id="SSF54292">
    <property type="entry name" value="2Fe-2S ferredoxin-like"/>
    <property type="match status" value="1"/>
</dbReference>
<dbReference type="GO" id="GO:0046872">
    <property type="term" value="F:metal ion binding"/>
    <property type="evidence" value="ECO:0007669"/>
    <property type="project" value="UniProtKB-KW"/>
</dbReference>
<reference evidence="8 9" key="1">
    <citation type="submission" date="2016-03" db="EMBL/GenBank/DDBJ databases">
        <authorList>
            <consortium name="Pathogen Informatics"/>
        </authorList>
    </citation>
    <scope>NUCLEOTIDE SEQUENCE [LARGE SCALE GENOMIC DNA]</scope>
    <source>
        <strain evidence="8 9">NCTC13364</strain>
    </source>
</reference>
<name>A0A157Q7M7_9BORD</name>
<keyword evidence="4" id="KW-0408">Iron</keyword>
<dbReference type="AlphaFoldDB" id="A0A157Q7M7"/>
<keyword evidence="2" id="KW-0479">Metal-binding</keyword>
<dbReference type="InterPro" id="IPR006311">
    <property type="entry name" value="TAT_signal"/>
</dbReference>
<accession>A0A157Q7M7</accession>
<dbReference type="PROSITE" id="PS51085">
    <property type="entry name" value="2FE2S_FER_2"/>
    <property type="match status" value="1"/>
</dbReference>
<feature type="region of interest" description="Disordered" evidence="6">
    <location>
        <begin position="1"/>
        <end position="24"/>
    </location>
</feature>
<evidence type="ECO:0000256" key="1">
    <source>
        <dbReference type="ARBA" id="ARBA00022714"/>
    </source>
</evidence>
<dbReference type="Proteomes" id="UP000077037">
    <property type="component" value="Unassembled WGS sequence"/>
</dbReference>
<dbReference type="InterPro" id="IPR036010">
    <property type="entry name" value="2Fe-2S_ferredoxin-like_sf"/>
</dbReference>
<dbReference type="RefSeq" id="WP_066415363.1">
    <property type="nucleotide sequence ID" value="NZ_FKBS01000017.1"/>
</dbReference>
<sequence length="270" mass="28115">MSQEFPDGPAGPDAIEPADGVPAIHDVGHSRRQFMIGSVASGIGGFAASLLAQESALARQVPEPGTGSASGPQNAVKLRLQVNGEDVSLALDSRTVLLDALREHLALTGTKKGCDQGQCGACTVLIDGKRVLSCLTLAATAQGRPITTIEGLAQGDRLHPMQAAFIANDAFQCGYCTPGQICSAVGMLAEVRRGDASHVSADVRIPIVELTDDEIRERMSGNICRCGAYPGIVASVHEVHSGRRAQQAWAFATPQQIADAGIEGEGHETV</sequence>
<feature type="domain" description="2Fe-2S ferredoxin-type" evidence="7">
    <location>
        <begin position="76"/>
        <end position="152"/>
    </location>
</feature>
<dbReference type="GO" id="GO:0033727">
    <property type="term" value="F:aldehyde dehydrogenase (FAD-independent) activity"/>
    <property type="evidence" value="ECO:0007669"/>
    <property type="project" value="UniProtKB-EC"/>
</dbReference>
<keyword evidence="5" id="KW-0411">Iron-sulfur</keyword>
<evidence type="ECO:0000256" key="6">
    <source>
        <dbReference type="SAM" id="MobiDB-lite"/>
    </source>
</evidence>
<evidence type="ECO:0000259" key="7">
    <source>
        <dbReference type="PROSITE" id="PS51085"/>
    </source>
</evidence>
<evidence type="ECO:0000256" key="3">
    <source>
        <dbReference type="ARBA" id="ARBA00023002"/>
    </source>
</evidence>